<name>A0A9J5WS38_SOLCO</name>
<feature type="domain" description="Nuclear speckle splicing regulatory protein 1 N-terminal" evidence="4">
    <location>
        <begin position="59"/>
        <end position="98"/>
    </location>
</feature>
<feature type="compositionally biased region" description="Basic and acidic residues" evidence="3">
    <location>
        <begin position="246"/>
        <end position="293"/>
    </location>
</feature>
<feature type="region of interest" description="Disordered" evidence="3">
    <location>
        <begin position="239"/>
        <end position="339"/>
    </location>
</feature>
<dbReference type="GO" id="GO:0000381">
    <property type="term" value="P:regulation of alternative mRNA splicing, via spliceosome"/>
    <property type="evidence" value="ECO:0007669"/>
    <property type="project" value="InterPro"/>
</dbReference>
<gene>
    <name evidence="5" type="ORF">H5410_058205</name>
</gene>
<dbReference type="InterPro" id="IPR018612">
    <property type="entry name" value="NSRP1_N"/>
</dbReference>
<evidence type="ECO:0000313" key="6">
    <source>
        <dbReference type="Proteomes" id="UP000824120"/>
    </source>
</evidence>
<comment type="similarity">
    <text evidence="1">Belongs to the NSRP1 family.</text>
</comment>
<proteinExistence type="inferred from homology"/>
<accession>A0A9J5WS38</accession>
<feature type="domain" description="Nuclear speckle splicing regulatory protein 1 N-terminal" evidence="4">
    <location>
        <begin position="141"/>
        <end position="218"/>
    </location>
</feature>
<comment type="caution">
    <text evidence="5">The sequence shown here is derived from an EMBL/GenBank/DDBJ whole genome shotgun (WGS) entry which is preliminary data.</text>
</comment>
<organism evidence="5 6">
    <name type="scientific">Solanum commersonii</name>
    <name type="common">Commerson's wild potato</name>
    <name type="synonym">Commerson's nightshade</name>
    <dbReference type="NCBI Taxonomy" id="4109"/>
    <lineage>
        <taxon>Eukaryota</taxon>
        <taxon>Viridiplantae</taxon>
        <taxon>Streptophyta</taxon>
        <taxon>Embryophyta</taxon>
        <taxon>Tracheophyta</taxon>
        <taxon>Spermatophyta</taxon>
        <taxon>Magnoliopsida</taxon>
        <taxon>eudicotyledons</taxon>
        <taxon>Gunneridae</taxon>
        <taxon>Pentapetalae</taxon>
        <taxon>asterids</taxon>
        <taxon>lamiids</taxon>
        <taxon>Solanales</taxon>
        <taxon>Solanaceae</taxon>
        <taxon>Solanoideae</taxon>
        <taxon>Solaneae</taxon>
        <taxon>Solanum</taxon>
    </lineage>
</organism>
<dbReference type="Proteomes" id="UP000824120">
    <property type="component" value="Chromosome 11"/>
</dbReference>
<reference evidence="5 6" key="1">
    <citation type="submission" date="2020-09" db="EMBL/GenBank/DDBJ databases">
        <title>De no assembly of potato wild relative species, Solanum commersonii.</title>
        <authorList>
            <person name="Cho K."/>
        </authorList>
    </citation>
    <scope>NUCLEOTIDE SEQUENCE [LARGE SCALE GENOMIC DNA]</scope>
    <source>
        <strain evidence="5">LZ3.2</strain>
        <tissue evidence="5">Leaf</tissue>
    </source>
</reference>
<evidence type="ECO:0000256" key="3">
    <source>
        <dbReference type="SAM" id="MobiDB-lite"/>
    </source>
</evidence>
<keyword evidence="2" id="KW-0175">Coiled coil</keyword>
<evidence type="ECO:0000313" key="5">
    <source>
        <dbReference type="EMBL" id="KAG5578071.1"/>
    </source>
</evidence>
<sequence>MKKSGYGLQLRVPPSQQKKKQPARPPLPKTLGFGDGDDDDVEKEISRHASKNKALKDIEEQHKKALEEDPSVFDYDGVYDDMKVKAIQPRAQDREERKTISEIGFCDITFSPQYSLKSSRIYPGLALEPKFDMLHVMVALAPKYIQMLMDKAKQREREHEVIYERKIAKERSKDDHLFADKDKFVTAAYKRKLQEQAKWLEEERLRDLREERDDVAKKMDISDFYFSLQKNVAFGGEGKSKKAVKHHEPEAVQTEEKPSSSADVHSHMSREIKMQDREPSVSPPRKERTDGAADMKPPSDGLSDERAEKLASDNVPTTTTEPAASDQPKVDHHKRSLDSVAAAKERFLARKRAKEQ</sequence>
<dbReference type="EMBL" id="JACXVP010000011">
    <property type="protein sequence ID" value="KAG5578071.1"/>
    <property type="molecule type" value="Genomic_DNA"/>
</dbReference>
<dbReference type="OrthoDB" id="446635at2759"/>
<feature type="region of interest" description="Disordered" evidence="3">
    <location>
        <begin position="1"/>
        <end position="56"/>
    </location>
</feature>
<dbReference type="PANTHER" id="PTHR30060:SF0">
    <property type="entry name" value="COILED-COIL PROTEIN (DUF2040)-RELATED"/>
    <property type="match status" value="1"/>
</dbReference>
<keyword evidence="6" id="KW-1185">Reference proteome</keyword>
<dbReference type="AlphaFoldDB" id="A0A9J5WS38"/>
<evidence type="ECO:0000259" key="4">
    <source>
        <dbReference type="Pfam" id="PF09745"/>
    </source>
</evidence>
<evidence type="ECO:0000256" key="1">
    <source>
        <dbReference type="ARBA" id="ARBA00010126"/>
    </source>
</evidence>
<protein>
    <recommendedName>
        <fullName evidence="4">Nuclear speckle splicing regulatory protein 1 N-terminal domain-containing protein</fullName>
    </recommendedName>
</protein>
<dbReference type="PANTHER" id="PTHR30060">
    <property type="entry name" value="INNER MEMBRANE PROTEIN"/>
    <property type="match status" value="1"/>
</dbReference>
<evidence type="ECO:0000256" key="2">
    <source>
        <dbReference type="ARBA" id="ARBA00023054"/>
    </source>
</evidence>
<dbReference type="Pfam" id="PF09745">
    <property type="entry name" value="NSRP1_N"/>
    <property type="match status" value="2"/>
</dbReference>